<dbReference type="InterPro" id="IPR005017">
    <property type="entry name" value="OMPP1/FadL/TodX"/>
</dbReference>
<dbReference type="PANTHER" id="PTHR35093">
    <property type="entry name" value="OUTER MEMBRANE PROTEIN NMB0088-RELATED"/>
    <property type="match status" value="1"/>
</dbReference>
<dbReference type="PANTHER" id="PTHR35093:SF3">
    <property type="entry name" value="LONG-CHAIN FATTY ACID TRANSPORT PROTEIN"/>
    <property type="match status" value="1"/>
</dbReference>
<evidence type="ECO:0000256" key="4">
    <source>
        <dbReference type="ARBA" id="ARBA00022692"/>
    </source>
</evidence>
<evidence type="ECO:0000256" key="3">
    <source>
        <dbReference type="ARBA" id="ARBA00022452"/>
    </source>
</evidence>
<evidence type="ECO:0000256" key="7">
    <source>
        <dbReference type="ARBA" id="ARBA00023237"/>
    </source>
</evidence>
<keyword evidence="5 8" id="KW-0732">Signal</keyword>
<evidence type="ECO:0000313" key="9">
    <source>
        <dbReference type="EMBL" id="PKR59051.1"/>
    </source>
</evidence>
<keyword evidence="3" id="KW-1134">Transmembrane beta strand</keyword>
<feature type="signal peptide" evidence="8">
    <location>
        <begin position="1"/>
        <end position="30"/>
    </location>
</feature>
<name>A0A2N3L894_9PROT</name>
<keyword evidence="10" id="KW-1185">Reference proteome</keyword>
<evidence type="ECO:0000313" key="10">
    <source>
        <dbReference type="Proteomes" id="UP000233332"/>
    </source>
</evidence>
<evidence type="ECO:0000256" key="5">
    <source>
        <dbReference type="ARBA" id="ARBA00022729"/>
    </source>
</evidence>
<protein>
    <submittedName>
        <fullName evidence="9">Long-chain fatty acid transporter</fullName>
    </submittedName>
</protein>
<dbReference type="Proteomes" id="UP000233332">
    <property type="component" value="Unassembled WGS sequence"/>
</dbReference>
<comment type="subcellular location">
    <subcellularLocation>
        <location evidence="1">Cell outer membrane</location>
        <topology evidence="1">Multi-pass membrane protein</topology>
    </subcellularLocation>
</comment>
<dbReference type="RefSeq" id="WP_101301607.1">
    <property type="nucleotide sequence ID" value="NZ_NXGX01000003.1"/>
</dbReference>
<keyword evidence="7" id="KW-0998">Cell outer membrane</keyword>
<dbReference type="SUPFAM" id="SSF56935">
    <property type="entry name" value="Porins"/>
    <property type="match status" value="1"/>
</dbReference>
<comment type="similarity">
    <text evidence="2">Belongs to the OmpP1/FadL family.</text>
</comment>
<keyword evidence="4" id="KW-0812">Transmembrane</keyword>
<feature type="chain" id="PRO_5014619568" evidence="8">
    <location>
        <begin position="31"/>
        <end position="436"/>
    </location>
</feature>
<organism evidence="9 10">
    <name type="scientific">Thalassospira lohafexi</name>
    <dbReference type="NCBI Taxonomy" id="744227"/>
    <lineage>
        <taxon>Bacteria</taxon>
        <taxon>Pseudomonadati</taxon>
        <taxon>Pseudomonadota</taxon>
        <taxon>Alphaproteobacteria</taxon>
        <taxon>Rhodospirillales</taxon>
        <taxon>Thalassospiraceae</taxon>
        <taxon>Thalassospira</taxon>
    </lineage>
</organism>
<dbReference type="GO" id="GO:0015483">
    <property type="term" value="F:long-chain fatty acid transporting porin activity"/>
    <property type="evidence" value="ECO:0007669"/>
    <property type="project" value="TreeGrafter"/>
</dbReference>
<dbReference type="AlphaFoldDB" id="A0A2N3L894"/>
<evidence type="ECO:0000256" key="8">
    <source>
        <dbReference type="SAM" id="SignalP"/>
    </source>
</evidence>
<evidence type="ECO:0000256" key="6">
    <source>
        <dbReference type="ARBA" id="ARBA00023136"/>
    </source>
</evidence>
<reference evidence="9 10" key="1">
    <citation type="submission" date="2017-09" db="EMBL/GenBank/DDBJ databases">
        <title>Biodiversity and function of Thalassospira species in the particle-attached aromatic-hydrocarbon-degrading consortia from the surface seawater of the China South Sea.</title>
        <authorList>
            <person name="Dong C."/>
            <person name="Lai Q."/>
            <person name="Shao Z."/>
        </authorList>
    </citation>
    <scope>NUCLEOTIDE SEQUENCE [LARGE SCALE GENOMIC DNA]</scope>
    <source>
        <strain evidence="9 10">139Z-12</strain>
    </source>
</reference>
<keyword evidence="6" id="KW-0472">Membrane</keyword>
<dbReference type="EMBL" id="NXGX01000003">
    <property type="protein sequence ID" value="PKR59051.1"/>
    <property type="molecule type" value="Genomic_DNA"/>
</dbReference>
<comment type="caution">
    <text evidence="9">The sequence shown here is derived from an EMBL/GenBank/DDBJ whole genome shotgun (WGS) entry which is preliminary data.</text>
</comment>
<evidence type="ECO:0000256" key="2">
    <source>
        <dbReference type="ARBA" id="ARBA00008163"/>
    </source>
</evidence>
<accession>A0A2N3L894</accession>
<evidence type="ECO:0000256" key="1">
    <source>
        <dbReference type="ARBA" id="ARBA00004571"/>
    </source>
</evidence>
<gene>
    <name evidence="9" type="ORF">COO92_09465</name>
</gene>
<dbReference type="GO" id="GO:0009279">
    <property type="term" value="C:cell outer membrane"/>
    <property type="evidence" value="ECO:0007669"/>
    <property type="project" value="UniProtKB-SubCell"/>
</dbReference>
<dbReference type="Gene3D" id="2.40.160.60">
    <property type="entry name" value="Outer membrane protein transport protein (OMPP1/FadL/TodX)"/>
    <property type="match status" value="1"/>
</dbReference>
<sequence>MSKFKKGCLWGAASGTALLCALATASTAQASGFQVRETSGTLQGSSFAGMTTLSIDASTMAYNPGTVGQYDETSYSAGATLIVPVAKAKNIVATDGALTSIAQTGGGYKDMAEDAVVPYAHAVWKLNDQLNLGVSVTSPWGLVTDNDSDFAGRFYGTTSKIKTVNIKPVVAYRFDNGLSIGAGPQVQRFEATLKKAVPALGGAKAEGNSTLNGDDIGYGWTAGLNWELTDSTNIGLSYNSEIEHKLEGTIKFDSAAKGLVTPYTDRNTTAKITTPEAIAFGLSHDITDQWTVMGDVQWTNWNSVDSLVFQYDGLINSSLASSSSTTEDYSWGSSWFGALGARYQYDENWAFTGGIAYDETPIKTRNRNVRLPDSDRYWVSLGTTYKVADWVDVNLGYTHIFAQTARVDHTSTTLGNFAADYEANVDIIALQANFKF</sequence>
<proteinExistence type="inferred from homology"/>
<dbReference type="Pfam" id="PF03349">
    <property type="entry name" value="Toluene_X"/>
    <property type="match status" value="1"/>
</dbReference>